<dbReference type="SUPFAM" id="SSF57603">
    <property type="entry name" value="FnI-like domain"/>
    <property type="match status" value="5"/>
</dbReference>
<organism evidence="8 9">
    <name type="scientific">Trichogramma kaykai</name>
    <dbReference type="NCBI Taxonomy" id="54128"/>
    <lineage>
        <taxon>Eukaryota</taxon>
        <taxon>Metazoa</taxon>
        <taxon>Ecdysozoa</taxon>
        <taxon>Arthropoda</taxon>
        <taxon>Hexapoda</taxon>
        <taxon>Insecta</taxon>
        <taxon>Pterygota</taxon>
        <taxon>Neoptera</taxon>
        <taxon>Endopterygota</taxon>
        <taxon>Hymenoptera</taxon>
        <taxon>Apocrita</taxon>
        <taxon>Proctotrupomorpha</taxon>
        <taxon>Chalcidoidea</taxon>
        <taxon>Trichogrammatidae</taxon>
        <taxon>Trichogramma</taxon>
    </lineage>
</organism>
<feature type="domain" description="VWFD" evidence="7">
    <location>
        <begin position="358"/>
        <end position="530"/>
    </location>
</feature>
<evidence type="ECO:0000256" key="4">
    <source>
        <dbReference type="ARBA" id="ARBA00022737"/>
    </source>
</evidence>
<dbReference type="InterPro" id="IPR052424">
    <property type="entry name" value="Kielin_Chordin-BMP_Reg"/>
</dbReference>
<evidence type="ECO:0000313" key="8">
    <source>
        <dbReference type="EMBL" id="KAL3388989.1"/>
    </source>
</evidence>
<dbReference type="SMART" id="SM00214">
    <property type="entry name" value="VWC"/>
    <property type="match status" value="4"/>
</dbReference>
<proteinExistence type="predicted"/>
<gene>
    <name evidence="8" type="ORF">TKK_015940</name>
</gene>
<dbReference type="SMART" id="SM00215">
    <property type="entry name" value="VWC_out"/>
    <property type="match status" value="2"/>
</dbReference>
<comment type="caution">
    <text evidence="8">The sequence shown here is derived from an EMBL/GenBank/DDBJ whole genome shotgun (WGS) entry which is preliminary data.</text>
</comment>
<accession>A0ABD2W8D8</accession>
<dbReference type="PROSITE" id="PS50184">
    <property type="entry name" value="VWFC_2"/>
    <property type="match status" value="3"/>
</dbReference>
<dbReference type="PROSITE" id="PS01208">
    <property type="entry name" value="VWFC_1"/>
    <property type="match status" value="1"/>
</dbReference>
<evidence type="ECO:0000313" key="9">
    <source>
        <dbReference type="Proteomes" id="UP001627154"/>
    </source>
</evidence>
<keyword evidence="9" id="KW-1185">Reference proteome</keyword>
<feature type="chain" id="PRO_5044808917" description="BMP-binding endothelial regulator protein" evidence="5">
    <location>
        <begin position="28"/>
        <end position="660"/>
    </location>
</feature>
<dbReference type="Pfam" id="PF00093">
    <property type="entry name" value="VWC"/>
    <property type="match status" value="3"/>
</dbReference>
<sequence>MESTARMTLHLALILLLLAFRARPSVAASESIKGSRETCDVEGEDFTVDKIPNTKCFNCICKNGFVECLKQQCPSIEGCYMLLDPRKDDCCQKCKGCVKNNIHHPSGTEWAEPNDPCRIYSCNAGVITESRLRCYTPCSNPTPPQPGQCCSTCSGCRVNGQKVTEERSVMTAEDPCVTCKCNNGRLTCAKKACPVLHCPASRIQYVPGDCCPKCKGFGKYLLPPRGACMLGTALHNTGSKFNLDECTRCSCKDAAIHCSKETCPVLECASEYQTKLPGRCCPQCPLIEESRAACTYAGKTYGDGETWKLDACKSCACQQGKVRCAMSMCPPLSTPCPPNSRLELPEGQCCPRCVESDGVCTVFGDPHYRTFDGKFFTFRGSCKYQLVSDCANQTFSIRVTNDARSTRLSAWTKTISLKIGDLKVNLGQKMRVKVNGQRVEVPYRMNNRVDINRTLDSIVVSTFLGIKILWDGISFLEVSAPTTYRNKLCGLCGNFNSVPKDDMLNRKGKLMTDPVNFGNSWAVGTKRVCSRTKHHTVQRGCKLRKDHRLCNRLRSTIFESCHRKVNPAMYYKACLQDMCECPSENCYCESFMAYAHDCQRLGIQLPHWRKSTRCRTVWDTTPVFHHHSELPLIFFDDAVAPMSPANHSSSGSLTHRRRSG</sequence>
<comment type="subcellular location">
    <subcellularLocation>
        <location evidence="1">Secreted</location>
    </subcellularLocation>
</comment>
<keyword evidence="2" id="KW-0964">Secreted</keyword>
<evidence type="ECO:0008006" key="10">
    <source>
        <dbReference type="Google" id="ProtNLM"/>
    </source>
</evidence>
<dbReference type="SMART" id="SM00832">
    <property type="entry name" value="C8"/>
    <property type="match status" value="1"/>
</dbReference>
<dbReference type="GO" id="GO:0005576">
    <property type="term" value="C:extracellular region"/>
    <property type="evidence" value="ECO:0007669"/>
    <property type="project" value="UniProtKB-SubCell"/>
</dbReference>
<evidence type="ECO:0000256" key="1">
    <source>
        <dbReference type="ARBA" id="ARBA00004613"/>
    </source>
</evidence>
<dbReference type="Pfam" id="PF00094">
    <property type="entry name" value="VWD"/>
    <property type="match status" value="1"/>
</dbReference>
<dbReference type="SMART" id="SM00216">
    <property type="entry name" value="VWD"/>
    <property type="match status" value="1"/>
</dbReference>
<dbReference type="EMBL" id="JBJJXI010000124">
    <property type="protein sequence ID" value="KAL3388989.1"/>
    <property type="molecule type" value="Genomic_DNA"/>
</dbReference>
<keyword evidence="3 5" id="KW-0732">Signal</keyword>
<dbReference type="Pfam" id="PF08742">
    <property type="entry name" value="C8"/>
    <property type="match status" value="1"/>
</dbReference>
<evidence type="ECO:0000259" key="6">
    <source>
        <dbReference type="PROSITE" id="PS50184"/>
    </source>
</evidence>
<evidence type="ECO:0000256" key="2">
    <source>
        <dbReference type="ARBA" id="ARBA00022525"/>
    </source>
</evidence>
<protein>
    <recommendedName>
        <fullName evidence="10">BMP-binding endothelial regulator protein</fullName>
    </recommendedName>
</protein>
<evidence type="ECO:0000256" key="5">
    <source>
        <dbReference type="SAM" id="SignalP"/>
    </source>
</evidence>
<name>A0ABD2W8D8_9HYME</name>
<dbReference type="Gene3D" id="6.20.200.20">
    <property type="match status" value="4"/>
</dbReference>
<dbReference type="InterPro" id="IPR001846">
    <property type="entry name" value="VWF_type-D"/>
</dbReference>
<dbReference type="PANTHER" id="PTHR46698">
    <property type="entry name" value="CROSSVEINLESS 2"/>
    <property type="match status" value="1"/>
</dbReference>
<feature type="signal peptide" evidence="5">
    <location>
        <begin position="1"/>
        <end position="27"/>
    </location>
</feature>
<feature type="domain" description="VWFC" evidence="6">
    <location>
        <begin position="154"/>
        <end position="215"/>
    </location>
</feature>
<dbReference type="InterPro" id="IPR014853">
    <property type="entry name" value="VWF/SSPO/ZAN-like_Cys-rich_dom"/>
</dbReference>
<dbReference type="AlphaFoldDB" id="A0ABD2W8D8"/>
<evidence type="ECO:0000256" key="3">
    <source>
        <dbReference type="ARBA" id="ARBA00022729"/>
    </source>
</evidence>
<dbReference type="Proteomes" id="UP001627154">
    <property type="component" value="Unassembled WGS sequence"/>
</dbReference>
<keyword evidence="4" id="KW-0677">Repeat</keyword>
<dbReference type="PROSITE" id="PS51233">
    <property type="entry name" value="VWFD"/>
    <property type="match status" value="1"/>
</dbReference>
<feature type="domain" description="VWFC" evidence="6">
    <location>
        <begin position="292"/>
        <end position="354"/>
    </location>
</feature>
<evidence type="ECO:0000259" key="7">
    <source>
        <dbReference type="PROSITE" id="PS51233"/>
    </source>
</evidence>
<feature type="domain" description="VWFC" evidence="6">
    <location>
        <begin position="226"/>
        <end position="285"/>
    </location>
</feature>
<reference evidence="8 9" key="1">
    <citation type="journal article" date="2024" name="bioRxiv">
        <title>A reference genome for Trichogramma kaykai: A tiny desert-dwelling parasitoid wasp with competing sex-ratio distorters.</title>
        <authorList>
            <person name="Culotta J."/>
            <person name="Lindsey A.R."/>
        </authorList>
    </citation>
    <scope>NUCLEOTIDE SEQUENCE [LARGE SCALE GENOMIC DNA]</scope>
    <source>
        <strain evidence="8 9">KSX58</strain>
    </source>
</reference>
<dbReference type="InterPro" id="IPR001007">
    <property type="entry name" value="VWF_dom"/>
</dbReference>
<dbReference type="PANTHER" id="PTHR46698:SF4">
    <property type="entry name" value="CROSSVEINLESS 2"/>
    <property type="match status" value="1"/>
</dbReference>